<dbReference type="EMBL" id="MAPZ01000025">
    <property type="protein sequence ID" value="OBY10014.1"/>
    <property type="molecule type" value="Genomic_DNA"/>
</dbReference>
<evidence type="ECO:0000256" key="1">
    <source>
        <dbReference type="SAM" id="Coils"/>
    </source>
</evidence>
<evidence type="ECO:0000313" key="3">
    <source>
        <dbReference type="Proteomes" id="UP000092714"/>
    </source>
</evidence>
<protein>
    <recommendedName>
        <fullName evidence="4">Molecular chaperone Hsp90</fullName>
    </recommendedName>
</protein>
<accession>A0A1B8RMR2</accession>
<organism evidence="2 3">
    <name type="scientific">Clostridium paraputrificum</name>
    <dbReference type="NCBI Taxonomy" id="29363"/>
    <lineage>
        <taxon>Bacteria</taxon>
        <taxon>Bacillati</taxon>
        <taxon>Bacillota</taxon>
        <taxon>Clostridia</taxon>
        <taxon>Eubacteriales</taxon>
        <taxon>Clostridiaceae</taxon>
        <taxon>Clostridium</taxon>
    </lineage>
</organism>
<dbReference type="AlphaFoldDB" id="A0A1B8RMR2"/>
<proteinExistence type="predicted"/>
<dbReference type="OrthoDB" id="7452186at2"/>
<keyword evidence="3" id="KW-1185">Reference proteome</keyword>
<comment type="caution">
    <text evidence="2">The sequence shown here is derived from an EMBL/GenBank/DDBJ whole genome shotgun (WGS) entry which is preliminary data.</text>
</comment>
<sequence length="527" mass="61315">MNHKTTIGKFALDSLTIGMYENEMVAYREYIQNSTDAIDKAIKLGWLKSNEDANIKVNVCPNDRTIEIEDNGIGIEKNKAYSKLADIGNSDKDYLSDRGFRGIGRLAGTAYCDQLVFETSTKGESEKSIITWNCKKLKKLLQPGEYRDYDLEKVINECVSVEYDYEDNNKHFFKVIMHKVEEKSDLLNVSRVKEYLSQVAPLEMDVTCFYYYADLNSGIKRFMKDNNIPIEEYPVEVNGERMTKLYSTVIKNNDGKKVDDIVGINCSIITNDSCEPIAFLWYGDRKNCNSQIADSRVAGIRYRKDNIMVGNEETLSKFFTESRFNKYYIGELYILDKKIIPNARRDDFEDNDNYKILKDKFTEIAKRLTSIARNFSDMNNSYKKVEEAIKENEQIIERIEKEKLNKETKEELENKIKDNNSKIAKNSKKYGNSVSKLRDLGRKDIDNTISYGMKNDTFVSNNDRYLHKDNNEDYKNNKKKYDPLRGVSRDIVKVTRGILDILKNELKNTEYENIEAKVYDFVRKGKR</sequence>
<feature type="coiled-coil region" evidence="1">
    <location>
        <begin position="378"/>
        <end position="429"/>
    </location>
</feature>
<keyword evidence="1" id="KW-0175">Coiled coil</keyword>
<dbReference type="Gene3D" id="3.30.565.10">
    <property type="entry name" value="Histidine kinase-like ATPase, C-terminal domain"/>
    <property type="match status" value="1"/>
</dbReference>
<dbReference type="RefSeq" id="WP_065254687.1">
    <property type="nucleotide sequence ID" value="NZ_JBPPCF010000007.1"/>
</dbReference>
<reference evidence="2 3" key="1">
    <citation type="submission" date="2016-06" db="EMBL/GenBank/DDBJ databases">
        <authorList>
            <person name="Kjaerup R.B."/>
            <person name="Dalgaard T.S."/>
            <person name="Juul-Madsen H.R."/>
        </authorList>
    </citation>
    <scope>NUCLEOTIDE SEQUENCE [LARGE SCALE GENOMIC DNA]</scope>
    <source>
        <strain evidence="2 3">373-A1</strain>
    </source>
</reference>
<dbReference type="Pfam" id="PF13589">
    <property type="entry name" value="HATPase_c_3"/>
    <property type="match status" value="1"/>
</dbReference>
<dbReference type="Proteomes" id="UP000092714">
    <property type="component" value="Unassembled WGS sequence"/>
</dbReference>
<dbReference type="SUPFAM" id="SSF55874">
    <property type="entry name" value="ATPase domain of HSP90 chaperone/DNA topoisomerase II/histidine kinase"/>
    <property type="match status" value="1"/>
</dbReference>
<evidence type="ECO:0008006" key="4">
    <source>
        <dbReference type="Google" id="ProtNLM"/>
    </source>
</evidence>
<dbReference type="InterPro" id="IPR020575">
    <property type="entry name" value="Hsp90_N"/>
</dbReference>
<dbReference type="InterPro" id="IPR036890">
    <property type="entry name" value="HATPase_C_sf"/>
</dbReference>
<evidence type="ECO:0000313" key="2">
    <source>
        <dbReference type="EMBL" id="OBY10014.1"/>
    </source>
</evidence>
<dbReference type="PRINTS" id="PR00775">
    <property type="entry name" value="HEATSHOCK90"/>
</dbReference>
<name>A0A1B8RMR2_9CLOT</name>
<gene>
    <name evidence="2" type="ORF">CP373A1_13005</name>
</gene>